<accession>A0A0R0JU29</accession>
<dbReference type="GO" id="GO:0048046">
    <property type="term" value="C:apoplast"/>
    <property type="evidence" value="ECO:0000318"/>
    <property type="project" value="GO_Central"/>
</dbReference>
<dbReference type="Pfam" id="PF00933">
    <property type="entry name" value="Glyco_hydro_3"/>
    <property type="match status" value="1"/>
</dbReference>
<dbReference type="SUPFAM" id="SSF51445">
    <property type="entry name" value="(Trans)glycosidases"/>
    <property type="match status" value="1"/>
</dbReference>
<reference evidence="6" key="2">
    <citation type="submission" date="2018-02" db="UniProtKB">
        <authorList>
            <consortium name="EnsemblPlants"/>
        </authorList>
    </citation>
    <scope>IDENTIFICATION</scope>
    <source>
        <strain evidence="6">Williams 82</strain>
    </source>
</reference>
<dbReference type="InterPro" id="IPR044993">
    <property type="entry name" value="BXL"/>
</dbReference>
<feature type="region of interest" description="Disordered" evidence="2">
    <location>
        <begin position="290"/>
        <end position="332"/>
    </location>
</feature>
<dbReference type="InterPro" id="IPR036962">
    <property type="entry name" value="Glyco_hydro_3_N_sf"/>
</dbReference>
<dbReference type="GO" id="GO:0009044">
    <property type="term" value="F:xylan 1,4-beta-xylosidase activity"/>
    <property type="evidence" value="ECO:0000318"/>
    <property type="project" value="GO_Central"/>
</dbReference>
<dbReference type="InParanoid" id="A0A0R0JU29"/>
<evidence type="ECO:0000259" key="4">
    <source>
        <dbReference type="Pfam" id="PF00933"/>
    </source>
</evidence>
<dbReference type="EnsemblPlants" id="KRH58318">
    <property type="protein sequence ID" value="KRH58318"/>
    <property type="gene ID" value="GLYMA_05G119800"/>
</dbReference>
<dbReference type="Gramene" id="KRH58318">
    <property type="protein sequence ID" value="KRH58318"/>
    <property type="gene ID" value="GLYMA_05G119800"/>
</dbReference>
<keyword evidence="3" id="KW-0732">Signal</keyword>
<dbReference type="Gene3D" id="3.20.20.300">
    <property type="entry name" value="Glycoside hydrolase, family 3, N-terminal domain"/>
    <property type="match status" value="1"/>
</dbReference>
<protein>
    <recommendedName>
        <fullName evidence="4">Glycoside hydrolase family 3 N-terminal domain-containing protein</fullName>
    </recommendedName>
</protein>
<dbReference type="GO" id="GO:0031222">
    <property type="term" value="P:arabinan catabolic process"/>
    <property type="evidence" value="ECO:0000318"/>
    <property type="project" value="GO_Central"/>
</dbReference>
<proteinExistence type="predicted"/>
<dbReference type="InterPro" id="IPR017853">
    <property type="entry name" value="GH"/>
</dbReference>
<keyword evidence="7" id="KW-1185">Reference proteome</keyword>
<dbReference type="STRING" id="3847.A0A0R0JU29"/>
<sequence>MANKVLVLLCVLVTTLLSCCDVSVVRGQTFACDVGKSPAVAGYGFCDKSLGVEARVKDLVGRLTLQEKIGNLVNSAGDVSRLGIPRYEWWSEALHGVSNVGLGTRFSNVVPGATSFPMPILTAASFNTSLFEVIGRVVSTEAGAMYNVGLAGLTYWSPNINIFRDPRWGRGLETPGEDPVLTSKYAAGYVKGLQQTDGGDPNKLKVAACCKHYTAYDVDKWKGIQRYTFNAVLTKQDLEDTFQPPFKSCVIDGNVASVMCSYNKVNGKPTCADPDLLKGVVRGEWKLNGLHQPPLAAKPTPNPTQPQAPRQTPTPTQPQALRQTPTPTTQAVTVFTLKLKR</sequence>
<feature type="chain" id="PRO_5014522087" description="Glycoside hydrolase family 3 N-terminal domain-containing protein" evidence="3">
    <location>
        <begin position="28"/>
        <end position="341"/>
    </location>
</feature>
<keyword evidence="1" id="KW-0378">Hydrolase</keyword>
<dbReference type="PANTHER" id="PTHR42721:SF23">
    <property type="entry name" value="BETA-XYLOSIDASE_ALPHA-L-ARABINOFURANOSIDASE-LIKE PROTEIN"/>
    <property type="match status" value="1"/>
</dbReference>
<reference evidence="5 6" key="1">
    <citation type="journal article" date="2010" name="Nature">
        <title>Genome sequence of the palaeopolyploid soybean.</title>
        <authorList>
            <person name="Schmutz J."/>
            <person name="Cannon S.B."/>
            <person name="Schlueter J."/>
            <person name="Ma J."/>
            <person name="Mitros T."/>
            <person name="Nelson W."/>
            <person name="Hyten D.L."/>
            <person name="Song Q."/>
            <person name="Thelen J.J."/>
            <person name="Cheng J."/>
            <person name="Xu D."/>
            <person name="Hellsten U."/>
            <person name="May G.D."/>
            <person name="Yu Y."/>
            <person name="Sakurai T."/>
            <person name="Umezawa T."/>
            <person name="Bhattacharyya M.K."/>
            <person name="Sandhu D."/>
            <person name="Valliyodan B."/>
            <person name="Lindquist E."/>
            <person name="Peto M."/>
            <person name="Grant D."/>
            <person name="Shu S."/>
            <person name="Goodstein D."/>
            <person name="Barry K."/>
            <person name="Futrell-Griggs M."/>
            <person name="Abernathy B."/>
            <person name="Du J."/>
            <person name="Tian Z."/>
            <person name="Zhu L."/>
            <person name="Gill N."/>
            <person name="Joshi T."/>
            <person name="Libault M."/>
            <person name="Sethuraman A."/>
            <person name="Zhang X.-C."/>
            <person name="Shinozaki K."/>
            <person name="Nguyen H.T."/>
            <person name="Wing R.A."/>
            <person name="Cregan P."/>
            <person name="Specht J."/>
            <person name="Grimwood J."/>
            <person name="Rokhsar D."/>
            <person name="Stacey G."/>
            <person name="Shoemaker R.C."/>
            <person name="Jackson S.A."/>
        </authorList>
    </citation>
    <scope>NUCLEOTIDE SEQUENCE</scope>
    <source>
        <strain evidence="6">cv. Williams 82</strain>
        <tissue evidence="5">Callus</tissue>
    </source>
</reference>
<dbReference type="PANTHER" id="PTHR42721">
    <property type="entry name" value="SUGAR HYDROLASE-RELATED"/>
    <property type="match status" value="1"/>
</dbReference>
<evidence type="ECO:0000256" key="2">
    <source>
        <dbReference type="SAM" id="MobiDB-lite"/>
    </source>
</evidence>
<gene>
    <name evidence="5" type="ORF">GLYMA_05G119800</name>
</gene>
<reference evidence="5" key="3">
    <citation type="submission" date="2018-07" db="EMBL/GenBank/DDBJ databases">
        <title>WGS assembly of Glycine max.</title>
        <authorList>
            <person name="Schmutz J."/>
            <person name="Cannon S."/>
            <person name="Schlueter J."/>
            <person name="Ma J."/>
            <person name="Mitros T."/>
            <person name="Nelson W."/>
            <person name="Hyten D."/>
            <person name="Song Q."/>
            <person name="Thelen J."/>
            <person name="Cheng J."/>
            <person name="Xu D."/>
            <person name="Hellsten U."/>
            <person name="May G."/>
            <person name="Yu Y."/>
            <person name="Sakurai T."/>
            <person name="Umezawa T."/>
            <person name="Bhattacharyya M."/>
            <person name="Sandhu D."/>
            <person name="Valliyodan B."/>
            <person name="Lindquist E."/>
            <person name="Peto M."/>
            <person name="Grant D."/>
            <person name="Shu S."/>
            <person name="Goodstein D."/>
            <person name="Barry K."/>
            <person name="Futrell-Griggs M."/>
            <person name="Abernathy B."/>
            <person name="Du J."/>
            <person name="Tian Z."/>
            <person name="Zhu L."/>
            <person name="Gill N."/>
            <person name="Joshi T."/>
            <person name="Libault M."/>
            <person name="Sethuraman A."/>
            <person name="Zhang X."/>
            <person name="Shinozaki K."/>
            <person name="Nguyen H."/>
            <person name="Wing R."/>
            <person name="Cregan P."/>
            <person name="Specht J."/>
            <person name="Grimwood J."/>
            <person name="Rokhsar D."/>
            <person name="Stacey G."/>
            <person name="Shoemaker R."/>
            <person name="Jackson S."/>
        </authorList>
    </citation>
    <scope>NUCLEOTIDE SEQUENCE</scope>
    <source>
        <tissue evidence="5">Callus</tissue>
    </source>
</reference>
<dbReference type="EMBL" id="CM000838">
    <property type="protein sequence ID" value="KRH58318.1"/>
    <property type="molecule type" value="Genomic_DNA"/>
</dbReference>
<dbReference type="GO" id="GO:0045493">
    <property type="term" value="P:xylan catabolic process"/>
    <property type="evidence" value="ECO:0000318"/>
    <property type="project" value="GO_Central"/>
</dbReference>
<evidence type="ECO:0000313" key="7">
    <source>
        <dbReference type="Proteomes" id="UP000008827"/>
    </source>
</evidence>
<organism evidence="5">
    <name type="scientific">Glycine max</name>
    <name type="common">Soybean</name>
    <name type="synonym">Glycine hispida</name>
    <dbReference type="NCBI Taxonomy" id="3847"/>
    <lineage>
        <taxon>Eukaryota</taxon>
        <taxon>Viridiplantae</taxon>
        <taxon>Streptophyta</taxon>
        <taxon>Embryophyta</taxon>
        <taxon>Tracheophyta</taxon>
        <taxon>Spermatophyta</taxon>
        <taxon>Magnoliopsida</taxon>
        <taxon>eudicotyledons</taxon>
        <taxon>Gunneridae</taxon>
        <taxon>Pentapetalae</taxon>
        <taxon>rosids</taxon>
        <taxon>fabids</taxon>
        <taxon>Fabales</taxon>
        <taxon>Fabaceae</taxon>
        <taxon>Papilionoideae</taxon>
        <taxon>50 kb inversion clade</taxon>
        <taxon>NPAAA clade</taxon>
        <taxon>indigoferoid/millettioid clade</taxon>
        <taxon>Phaseoleae</taxon>
        <taxon>Glycine</taxon>
        <taxon>Glycine subgen. Soja</taxon>
    </lineage>
</organism>
<feature type="compositionally biased region" description="Low complexity" evidence="2">
    <location>
        <begin position="307"/>
        <end position="332"/>
    </location>
</feature>
<evidence type="ECO:0000256" key="1">
    <source>
        <dbReference type="ARBA" id="ARBA00022801"/>
    </source>
</evidence>
<evidence type="ECO:0000313" key="5">
    <source>
        <dbReference type="EMBL" id="KRH58318.1"/>
    </source>
</evidence>
<dbReference type="InterPro" id="IPR001764">
    <property type="entry name" value="Glyco_hydro_3_N"/>
</dbReference>
<dbReference type="PROSITE" id="PS51257">
    <property type="entry name" value="PROKAR_LIPOPROTEIN"/>
    <property type="match status" value="1"/>
</dbReference>
<dbReference type="PaxDb" id="3847-GLYMA05G24811.1"/>
<evidence type="ECO:0000256" key="3">
    <source>
        <dbReference type="SAM" id="SignalP"/>
    </source>
</evidence>
<evidence type="ECO:0000313" key="6">
    <source>
        <dbReference type="EnsemblPlants" id="KRH58318"/>
    </source>
</evidence>
<dbReference type="GO" id="GO:0046556">
    <property type="term" value="F:alpha-L-arabinofuranosidase activity"/>
    <property type="evidence" value="ECO:0000318"/>
    <property type="project" value="GO_Central"/>
</dbReference>
<feature type="domain" description="Glycoside hydrolase family 3 N-terminal" evidence="4">
    <location>
        <begin position="104"/>
        <end position="290"/>
    </location>
</feature>
<dbReference type="OMA" id="ERIMTEH"/>
<dbReference type="SMR" id="A0A0R0JU29"/>
<feature type="signal peptide" evidence="3">
    <location>
        <begin position="1"/>
        <end position="27"/>
    </location>
</feature>
<dbReference type="Proteomes" id="UP000008827">
    <property type="component" value="Chromosome 5"/>
</dbReference>
<dbReference type="AlphaFoldDB" id="A0A0R0JU29"/>
<name>A0A0R0JU29_SOYBN</name>